<keyword evidence="1" id="KW-0812">Transmembrane</keyword>
<evidence type="ECO:0000313" key="2">
    <source>
        <dbReference type="EMBL" id="BCF92301.1"/>
    </source>
</evidence>
<evidence type="ECO:0000256" key="1">
    <source>
        <dbReference type="SAM" id="Phobius"/>
    </source>
</evidence>
<dbReference type="AlphaFoldDB" id="A0A7I8BVR7"/>
<name>A0A7I8BVR7_9BURK</name>
<keyword evidence="1" id="KW-0472">Membrane</keyword>
<protein>
    <submittedName>
        <fullName evidence="2">Uncharacterized protein</fullName>
    </submittedName>
</protein>
<gene>
    <name evidence="2" type="ORF">PPGU16_53680</name>
</gene>
<keyword evidence="1" id="KW-1133">Transmembrane helix</keyword>
<keyword evidence="3" id="KW-1185">Reference proteome</keyword>
<feature type="transmembrane region" description="Helical" evidence="1">
    <location>
        <begin position="12"/>
        <end position="30"/>
    </location>
</feature>
<reference evidence="2 3" key="1">
    <citation type="journal article" date="2020" name="Genes (Basel)">
        <title>Genomic Comparison of Insect Gut Symbionts from Divergent Burkholderia Subclades.</title>
        <authorList>
            <person name="Takeshita K."/>
            <person name="Kikuchi Y."/>
        </authorList>
    </citation>
    <scope>NUCLEOTIDE SEQUENCE [LARGE SCALE GENOMIC DNA]</scope>
    <source>
        <strain evidence="2 3">PGU16</strain>
    </source>
</reference>
<dbReference type="Proteomes" id="UP000510888">
    <property type="component" value="Chromosome 2"/>
</dbReference>
<dbReference type="EMBL" id="AP023175">
    <property type="protein sequence ID" value="BCF92301.1"/>
    <property type="molecule type" value="Genomic_DNA"/>
</dbReference>
<accession>A0A7I8BVR7</accession>
<organism evidence="2 3">
    <name type="scientific">Paraburkholderia largidicola</name>
    <dbReference type="NCBI Taxonomy" id="3014751"/>
    <lineage>
        <taxon>Bacteria</taxon>
        <taxon>Pseudomonadati</taxon>
        <taxon>Pseudomonadota</taxon>
        <taxon>Betaproteobacteria</taxon>
        <taxon>Burkholderiales</taxon>
        <taxon>Burkholderiaceae</taxon>
        <taxon>Paraburkholderia</taxon>
    </lineage>
</organism>
<sequence length="126" mass="13827">MPIHGPPKGLTLHTATLWFALVANVLSLRITRFARPRYRMPRQTVHRRPGGKLCVGRSASHASLRTDSARVPPCKRATLNGATTYTQFATWAAHTICCRLPLCGCLKRVMRLFEALATSTGEGTAV</sequence>
<dbReference type="KEGG" id="plad:PPGU16_53680"/>
<evidence type="ECO:0000313" key="3">
    <source>
        <dbReference type="Proteomes" id="UP000510888"/>
    </source>
</evidence>
<proteinExistence type="predicted"/>